<name>A0A5N6ZGL5_9EURO</name>
<protein>
    <submittedName>
        <fullName evidence="2">Uncharacterized protein</fullName>
    </submittedName>
</protein>
<feature type="region of interest" description="Disordered" evidence="1">
    <location>
        <begin position="69"/>
        <end position="124"/>
    </location>
</feature>
<feature type="compositionally biased region" description="Polar residues" evidence="1">
    <location>
        <begin position="76"/>
        <end position="87"/>
    </location>
</feature>
<dbReference type="OrthoDB" id="4828117at2759"/>
<gene>
    <name evidence="2" type="ORF">BDV28DRAFT_144950</name>
</gene>
<proteinExistence type="predicted"/>
<evidence type="ECO:0000256" key="1">
    <source>
        <dbReference type="SAM" id="MobiDB-lite"/>
    </source>
</evidence>
<keyword evidence="3" id="KW-1185">Reference proteome</keyword>
<dbReference type="AlphaFoldDB" id="A0A5N6ZGL5"/>
<organism evidence="2 3">
    <name type="scientific">Aspergillus coremiiformis</name>
    <dbReference type="NCBI Taxonomy" id="138285"/>
    <lineage>
        <taxon>Eukaryota</taxon>
        <taxon>Fungi</taxon>
        <taxon>Dikarya</taxon>
        <taxon>Ascomycota</taxon>
        <taxon>Pezizomycotina</taxon>
        <taxon>Eurotiomycetes</taxon>
        <taxon>Eurotiomycetidae</taxon>
        <taxon>Eurotiales</taxon>
        <taxon>Aspergillaceae</taxon>
        <taxon>Aspergillus</taxon>
        <taxon>Aspergillus subgen. Circumdati</taxon>
    </lineage>
</organism>
<dbReference type="EMBL" id="ML739036">
    <property type="protein sequence ID" value="KAE8356625.1"/>
    <property type="molecule type" value="Genomic_DNA"/>
</dbReference>
<sequence length="255" mass="27364">MVNWKNPESTDRLIAVLLAAHPSLKLDYRAMALIFSQGATFDSIEGRFRRYRKMADELKDEAYSRGIVDIPRNVGRTPSGSAASTPRTPRGPRGGITKRTPSSSRNKKDPHQAQSPTKKKKPGLSVMDAIYIDDVASEEELKVKAELTGGGGEVVGSPCVSLSGSASPGMKVKRERGGGRMAGFSSGIMAGFKKEEEMESVFGAGAMSTMKNGRPASDGVALYSTEMDEDPFVNGGYFDQSFTGYDVNDVYGEAA</sequence>
<evidence type="ECO:0000313" key="3">
    <source>
        <dbReference type="Proteomes" id="UP000327118"/>
    </source>
</evidence>
<dbReference type="Proteomes" id="UP000327118">
    <property type="component" value="Unassembled WGS sequence"/>
</dbReference>
<reference evidence="3" key="1">
    <citation type="submission" date="2019-04" db="EMBL/GenBank/DDBJ databases">
        <title>Friends and foes A comparative genomics studyof 23 Aspergillus species from section Flavi.</title>
        <authorList>
            <consortium name="DOE Joint Genome Institute"/>
            <person name="Kjaerbolling I."/>
            <person name="Vesth T."/>
            <person name="Frisvad J.C."/>
            <person name="Nybo J.L."/>
            <person name="Theobald S."/>
            <person name="Kildgaard S."/>
            <person name="Isbrandt T."/>
            <person name="Kuo A."/>
            <person name="Sato A."/>
            <person name="Lyhne E.K."/>
            <person name="Kogle M.E."/>
            <person name="Wiebenga A."/>
            <person name="Kun R.S."/>
            <person name="Lubbers R.J."/>
            <person name="Makela M.R."/>
            <person name="Barry K."/>
            <person name="Chovatia M."/>
            <person name="Clum A."/>
            <person name="Daum C."/>
            <person name="Haridas S."/>
            <person name="He G."/>
            <person name="LaButti K."/>
            <person name="Lipzen A."/>
            <person name="Mondo S."/>
            <person name="Riley R."/>
            <person name="Salamov A."/>
            <person name="Simmons B.A."/>
            <person name="Magnuson J.K."/>
            <person name="Henrissat B."/>
            <person name="Mortensen U.H."/>
            <person name="Larsen T.O."/>
            <person name="Devries R.P."/>
            <person name="Grigoriev I.V."/>
            <person name="Machida M."/>
            <person name="Baker S.E."/>
            <person name="Andersen M.R."/>
        </authorList>
    </citation>
    <scope>NUCLEOTIDE SEQUENCE [LARGE SCALE GENOMIC DNA]</scope>
    <source>
        <strain evidence="3">CBS 553.77</strain>
    </source>
</reference>
<accession>A0A5N6ZGL5</accession>
<evidence type="ECO:0000313" key="2">
    <source>
        <dbReference type="EMBL" id="KAE8356625.1"/>
    </source>
</evidence>